<sequence>MVSDSGVSPLNSTLPRCTARERISSIEVQALILFVEVHGSRAYKLDRGAALGSSCRGARLGNESFLTPLCRSAALESSCRGARLGSMLARPRCNPQVFILRCTTRERVLFNSTLSRCIPRVFRLRCTTQERIGSAEVHDSGAHRLSRGAGLGSSCRVEVQPSSIHVEVHGLGVHRLDRGTTLGPSCQGARLGSESFSTPHC</sequence>
<accession>A0A426YQB8</accession>
<dbReference type="AlphaFoldDB" id="A0A426YQB8"/>
<evidence type="ECO:0000313" key="2">
    <source>
        <dbReference type="Proteomes" id="UP000287651"/>
    </source>
</evidence>
<evidence type="ECO:0000313" key="1">
    <source>
        <dbReference type="EMBL" id="RRT53915.1"/>
    </source>
</evidence>
<gene>
    <name evidence="1" type="ORF">B296_00027763</name>
</gene>
<protein>
    <submittedName>
        <fullName evidence="1">Uncharacterized protein</fullName>
    </submittedName>
</protein>
<name>A0A426YQB8_ENSVE</name>
<reference evidence="1 2" key="1">
    <citation type="journal article" date="2014" name="Agronomy (Basel)">
        <title>A Draft Genome Sequence for Ensete ventricosum, the Drought-Tolerant Tree Against Hunger.</title>
        <authorList>
            <person name="Harrison J."/>
            <person name="Moore K.A."/>
            <person name="Paszkiewicz K."/>
            <person name="Jones T."/>
            <person name="Grant M."/>
            <person name="Ambacheew D."/>
            <person name="Muzemil S."/>
            <person name="Studholme D.J."/>
        </authorList>
    </citation>
    <scope>NUCLEOTIDE SEQUENCE [LARGE SCALE GENOMIC DNA]</scope>
</reference>
<organism evidence="1 2">
    <name type="scientific">Ensete ventricosum</name>
    <name type="common">Abyssinian banana</name>
    <name type="synonym">Musa ensete</name>
    <dbReference type="NCBI Taxonomy" id="4639"/>
    <lineage>
        <taxon>Eukaryota</taxon>
        <taxon>Viridiplantae</taxon>
        <taxon>Streptophyta</taxon>
        <taxon>Embryophyta</taxon>
        <taxon>Tracheophyta</taxon>
        <taxon>Spermatophyta</taxon>
        <taxon>Magnoliopsida</taxon>
        <taxon>Liliopsida</taxon>
        <taxon>Zingiberales</taxon>
        <taxon>Musaceae</taxon>
        <taxon>Ensete</taxon>
    </lineage>
</organism>
<dbReference type="Proteomes" id="UP000287651">
    <property type="component" value="Unassembled WGS sequence"/>
</dbReference>
<comment type="caution">
    <text evidence="1">The sequence shown here is derived from an EMBL/GenBank/DDBJ whole genome shotgun (WGS) entry which is preliminary data.</text>
</comment>
<dbReference type="EMBL" id="AMZH03010871">
    <property type="protein sequence ID" value="RRT53915.1"/>
    <property type="molecule type" value="Genomic_DNA"/>
</dbReference>
<proteinExistence type="predicted"/>